<dbReference type="EMBL" id="KN833085">
    <property type="protein sequence ID" value="KIM73330.1"/>
    <property type="molecule type" value="Genomic_DNA"/>
</dbReference>
<keyword evidence="1" id="KW-0812">Transmembrane</keyword>
<keyword evidence="1" id="KW-0472">Membrane</keyword>
<name>A0A0C3EL50_PILCF</name>
<gene>
    <name evidence="2" type="ORF">PILCRDRAFT_729201</name>
</gene>
<sequence length="91" mass="9975">MVMGPDTDPTAGSDVGKQSISKEPMPIILNFVSRVSLIVATVQVLVLSIHFLTDLTIIRNPVVRKNPHLYLAQQLDIIIGLSGRLGRTRMP</sequence>
<proteinExistence type="predicted"/>
<accession>A0A0C3EL50</accession>
<dbReference type="AlphaFoldDB" id="A0A0C3EL50"/>
<keyword evidence="3" id="KW-1185">Reference proteome</keyword>
<keyword evidence="1" id="KW-1133">Transmembrane helix</keyword>
<organism evidence="2 3">
    <name type="scientific">Piloderma croceum (strain F 1598)</name>
    <dbReference type="NCBI Taxonomy" id="765440"/>
    <lineage>
        <taxon>Eukaryota</taxon>
        <taxon>Fungi</taxon>
        <taxon>Dikarya</taxon>
        <taxon>Basidiomycota</taxon>
        <taxon>Agaricomycotina</taxon>
        <taxon>Agaricomycetes</taxon>
        <taxon>Agaricomycetidae</taxon>
        <taxon>Atheliales</taxon>
        <taxon>Atheliaceae</taxon>
        <taxon>Piloderma</taxon>
    </lineage>
</organism>
<dbReference type="Proteomes" id="UP000054166">
    <property type="component" value="Unassembled WGS sequence"/>
</dbReference>
<feature type="transmembrane region" description="Helical" evidence="1">
    <location>
        <begin position="31"/>
        <end position="52"/>
    </location>
</feature>
<evidence type="ECO:0000313" key="2">
    <source>
        <dbReference type="EMBL" id="KIM73330.1"/>
    </source>
</evidence>
<reference evidence="2 3" key="1">
    <citation type="submission" date="2014-04" db="EMBL/GenBank/DDBJ databases">
        <authorList>
            <consortium name="DOE Joint Genome Institute"/>
            <person name="Kuo A."/>
            <person name="Tarkka M."/>
            <person name="Buscot F."/>
            <person name="Kohler A."/>
            <person name="Nagy L.G."/>
            <person name="Floudas D."/>
            <person name="Copeland A."/>
            <person name="Barry K.W."/>
            <person name="Cichocki N."/>
            <person name="Veneault-Fourrey C."/>
            <person name="LaButti K."/>
            <person name="Lindquist E.A."/>
            <person name="Lipzen A."/>
            <person name="Lundell T."/>
            <person name="Morin E."/>
            <person name="Murat C."/>
            <person name="Sun H."/>
            <person name="Tunlid A."/>
            <person name="Henrissat B."/>
            <person name="Grigoriev I.V."/>
            <person name="Hibbett D.S."/>
            <person name="Martin F."/>
            <person name="Nordberg H.P."/>
            <person name="Cantor M.N."/>
            <person name="Hua S.X."/>
        </authorList>
    </citation>
    <scope>NUCLEOTIDE SEQUENCE [LARGE SCALE GENOMIC DNA]</scope>
    <source>
        <strain evidence="2 3">F 1598</strain>
    </source>
</reference>
<reference evidence="3" key="2">
    <citation type="submission" date="2015-01" db="EMBL/GenBank/DDBJ databases">
        <title>Evolutionary Origins and Diversification of the Mycorrhizal Mutualists.</title>
        <authorList>
            <consortium name="DOE Joint Genome Institute"/>
            <consortium name="Mycorrhizal Genomics Consortium"/>
            <person name="Kohler A."/>
            <person name="Kuo A."/>
            <person name="Nagy L.G."/>
            <person name="Floudas D."/>
            <person name="Copeland A."/>
            <person name="Barry K.W."/>
            <person name="Cichocki N."/>
            <person name="Veneault-Fourrey C."/>
            <person name="LaButti K."/>
            <person name="Lindquist E.A."/>
            <person name="Lipzen A."/>
            <person name="Lundell T."/>
            <person name="Morin E."/>
            <person name="Murat C."/>
            <person name="Riley R."/>
            <person name="Ohm R."/>
            <person name="Sun H."/>
            <person name="Tunlid A."/>
            <person name="Henrissat B."/>
            <person name="Grigoriev I.V."/>
            <person name="Hibbett D.S."/>
            <person name="Martin F."/>
        </authorList>
    </citation>
    <scope>NUCLEOTIDE SEQUENCE [LARGE SCALE GENOMIC DNA]</scope>
    <source>
        <strain evidence="3">F 1598</strain>
    </source>
</reference>
<dbReference type="HOGENOM" id="CLU_2427852_0_0_1"/>
<dbReference type="InParanoid" id="A0A0C3EL50"/>
<evidence type="ECO:0000313" key="3">
    <source>
        <dbReference type="Proteomes" id="UP000054166"/>
    </source>
</evidence>
<protein>
    <submittedName>
        <fullName evidence="2">Uncharacterized protein</fullName>
    </submittedName>
</protein>
<evidence type="ECO:0000256" key="1">
    <source>
        <dbReference type="SAM" id="Phobius"/>
    </source>
</evidence>